<keyword evidence="2" id="KW-0081">Bacteriolytic enzyme</keyword>
<feature type="signal peptide" evidence="4">
    <location>
        <begin position="1"/>
        <end position="19"/>
    </location>
</feature>
<dbReference type="GO" id="GO:0016998">
    <property type="term" value="P:cell wall macromolecule catabolic process"/>
    <property type="evidence" value="ECO:0007669"/>
    <property type="project" value="InterPro"/>
</dbReference>
<dbReference type="GO" id="GO:0031640">
    <property type="term" value="P:killing of cells of another organism"/>
    <property type="evidence" value="ECO:0007669"/>
    <property type="project" value="UniProtKB-KW"/>
</dbReference>
<reference evidence="5" key="1">
    <citation type="submission" date="2022-06" db="EMBL/GenBank/DDBJ databases">
        <title>Complete genome sequences of two strains of the flax pathogen Septoria linicola.</title>
        <authorList>
            <person name="Lapalu N."/>
            <person name="Simon A."/>
            <person name="Demenou B."/>
            <person name="Paumier D."/>
            <person name="Guillot M.-P."/>
            <person name="Gout L."/>
            <person name="Valade R."/>
        </authorList>
    </citation>
    <scope>NUCLEOTIDE SEQUENCE</scope>
    <source>
        <strain evidence="5">SE15195</strain>
    </source>
</reference>
<keyword evidence="1" id="KW-0929">Antimicrobial</keyword>
<dbReference type="PANTHER" id="PTHR38107:SF3">
    <property type="entry name" value="LYSOZYME RRRD-RELATED"/>
    <property type="match status" value="1"/>
</dbReference>
<keyword evidence="6" id="KW-1185">Reference proteome</keyword>
<evidence type="ECO:0000256" key="3">
    <source>
        <dbReference type="SAM" id="MobiDB-lite"/>
    </source>
</evidence>
<dbReference type="AlphaFoldDB" id="A0A9Q9AMS4"/>
<feature type="compositionally biased region" description="Basic and acidic residues" evidence="3">
    <location>
        <begin position="159"/>
        <end position="215"/>
    </location>
</feature>
<evidence type="ECO:0000256" key="4">
    <source>
        <dbReference type="SAM" id="SignalP"/>
    </source>
</evidence>
<organism evidence="5 6">
    <name type="scientific">Septoria linicola</name>
    <dbReference type="NCBI Taxonomy" id="215465"/>
    <lineage>
        <taxon>Eukaryota</taxon>
        <taxon>Fungi</taxon>
        <taxon>Dikarya</taxon>
        <taxon>Ascomycota</taxon>
        <taxon>Pezizomycotina</taxon>
        <taxon>Dothideomycetes</taxon>
        <taxon>Dothideomycetidae</taxon>
        <taxon>Mycosphaerellales</taxon>
        <taxon>Mycosphaerellaceae</taxon>
        <taxon>Septoria</taxon>
    </lineage>
</organism>
<evidence type="ECO:0000313" key="5">
    <source>
        <dbReference type="EMBL" id="USW47636.1"/>
    </source>
</evidence>
<dbReference type="InterPro" id="IPR023346">
    <property type="entry name" value="Lysozyme-like_dom_sf"/>
</dbReference>
<dbReference type="InterPro" id="IPR023347">
    <property type="entry name" value="Lysozyme_dom_sf"/>
</dbReference>
<protein>
    <submittedName>
        <fullName evidence="5">Lysozyme-like domain superfamily protein</fullName>
    </submittedName>
</protein>
<evidence type="ECO:0000256" key="2">
    <source>
        <dbReference type="ARBA" id="ARBA00022638"/>
    </source>
</evidence>
<feature type="region of interest" description="Disordered" evidence="3">
    <location>
        <begin position="150"/>
        <end position="264"/>
    </location>
</feature>
<dbReference type="InterPro" id="IPR002196">
    <property type="entry name" value="Glyco_hydro_24"/>
</dbReference>
<evidence type="ECO:0000313" key="6">
    <source>
        <dbReference type="Proteomes" id="UP001056384"/>
    </source>
</evidence>
<evidence type="ECO:0000256" key="1">
    <source>
        <dbReference type="ARBA" id="ARBA00022529"/>
    </source>
</evidence>
<name>A0A9Q9AMS4_9PEZI</name>
<dbReference type="Proteomes" id="UP001056384">
    <property type="component" value="Chromosome 1"/>
</dbReference>
<keyword evidence="4" id="KW-0732">Signal</keyword>
<dbReference type="PANTHER" id="PTHR38107">
    <property type="match status" value="1"/>
</dbReference>
<feature type="chain" id="PRO_5040162600" evidence="4">
    <location>
        <begin position="20"/>
        <end position="308"/>
    </location>
</feature>
<accession>A0A9Q9AMS4</accession>
<dbReference type="EMBL" id="CP099418">
    <property type="protein sequence ID" value="USW47636.1"/>
    <property type="molecule type" value="Genomic_DNA"/>
</dbReference>
<feature type="compositionally biased region" description="Polar residues" evidence="3">
    <location>
        <begin position="219"/>
        <end position="234"/>
    </location>
</feature>
<gene>
    <name evidence="5" type="ORF">Slin15195_G009550</name>
</gene>
<dbReference type="GO" id="GO:0009253">
    <property type="term" value="P:peptidoglycan catabolic process"/>
    <property type="evidence" value="ECO:0007669"/>
    <property type="project" value="InterPro"/>
</dbReference>
<feature type="compositionally biased region" description="Basic and acidic residues" evidence="3">
    <location>
        <begin position="235"/>
        <end position="249"/>
    </location>
</feature>
<dbReference type="GO" id="GO:0042742">
    <property type="term" value="P:defense response to bacterium"/>
    <property type="evidence" value="ECO:0007669"/>
    <property type="project" value="UniProtKB-KW"/>
</dbReference>
<dbReference type="Pfam" id="PF00959">
    <property type="entry name" value="Phage_lysozyme"/>
    <property type="match status" value="1"/>
</dbReference>
<dbReference type="Gene3D" id="1.10.530.40">
    <property type="match status" value="1"/>
</dbReference>
<proteinExistence type="predicted"/>
<dbReference type="GO" id="GO:0003796">
    <property type="term" value="F:lysozyme activity"/>
    <property type="evidence" value="ECO:0007669"/>
    <property type="project" value="InterPro"/>
</dbReference>
<sequence>MLSLAVILPTLLLVSQSAAVPVVEVSPAGKHTIIERGTCRIAPACNDEGLKLITKYTNFYDRPKQIGRDWTCGYEHKCKNSRCSDMSKKWPISKHKGQDWLKDDLKYSQQCLASYITTECKLNENQYAALLSWTHDQGCDTVRRSRLIKELNQSKPSRNGRDPKDSHDRDGKGRDNDHDDHGHEDDDSKKSEPNRGKGQEDSHRDKSSNDSKDFGKGPQDSSKGSEQQSDSRGNNAHDSDGEKHNDNNGRHGNSNTKRGDDDDKKKIDALCAKYLPTYTSKKKYSRERRNAEVKLCESRSSKIVLPCK</sequence>
<dbReference type="SUPFAM" id="SSF53955">
    <property type="entry name" value="Lysozyme-like"/>
    <property type="match status" value="1"/>
</dbReference>
<dbReference type="InterPro" id="IPR051018">
    <property type="entry name" value="Bacteriophage_GH24"/>
</dbReference>